<dbReference type="InterPro" id="IPR050859">
    <property type="entry name" value="Class-I_PLP-dep_aminotransf"/>
</dbReference>
<evidence type="ECO:0000256" key="2">
    <source>
        <dbReference type="ARBA" id="ARBA00007441"/>
    </source>
</evidence>
<dbReference type="GO" id="GO:0008483">
    <property type="term" value="F:transaminase activity"/>
    <property type="evidence" value="ECO:0007669"/>
    <property type="project" value="UniProtKB-KW"/>
</dbReference>
<sequence>MVRRGRTAAPGAGGGPGGDRRSPGGAVSSTATLTAVSNHEISVHLLDGESRLDGGLGAVEVTVDDVRWSVVSDPRPQPSARVRAVGSSPVREILALTARPGVISFAGGLPAPELFDADALRAAFDHVLTTRPAQVLQYSTTEGDPDLRAALAARITGSGLPTAPDDLLVTTGSQQGLSLVAAALLDPGDVVLVEQPAYLAAIQCFTLAGARVVPVPGDADGIDPDALDAAVARERPSLLYLVPTFSNPTGRTLPGERRRRVAEIAARHGLWIVEDDPYGELRYRGEPLPPIAAQPAAADRTILLGSLSKIMAPGMRLGWLRSPAGPRRSLVVAKQAADLHTSTVVQAAAATYLAKTGLDDHVARIRAAYAPRRDAMLAALPRVLPEGSVWSDPDGGMFVWVRLPGDVDTGELLHRALEHDVAFVPGYPFYVDSPDRATLRLSFTTYGPAEIEEGLDRLGRALRG</sequence>
<dbReference type="CDD" id="cd00609">
    <property type="entry name" value="AAT_like"/>
    <property type="match status" value="1"/>
</dbReference>
<dbReference type="Gene3D" id="3.90.1150.10">
    <property type="entry name" value="Aspartate Aminotransferase, domain 1"/>
    <property type="match status" value="1"/>
</dbReference>
<evidence type="ECO:0000313" key="10">
    <source>
        <dbReference type="Proteomes" id="UP000190637"/>
    </source>
</evidence>
<evidence type="ECO:0000256" key="1">
    <source>
        <dbReference type="ARBA" id="ARBA00001933"/>
    </source>
</evidence>
<feature type="domain" description="Aminotransferase class I/classII large" evidence="8">
    <location>
        <begin position="134"/>
        <end position="458"/>
    </location>
</feature>
<dbReference type="GO" id="GO:0030170">
    <property type="term" value="F:pyridoxal phosphate binding"/>
    <property type="evidence" value="ECO:0007669"/>
    <property type="project" value="InterPro"/>
</dbReference>
<dbReference type="Gene3D" id="3.40.640.10">
    <property type="entry name" value="Type I PLP-dependent aspartate aminotransferase-like (Major domain)"/>
    <property type="match status" value="1"/>
</dbReference>
<evidence type="ECO:0000256" key="6">
    <source>
        <dbReference type="ARBA" id="ARBA00022898"/>
    </source>
</evidence>
<dbReference type="GO" id="GO:1901605">
    <property type="term" value="P:alpha-amino acid metabolic process"/>
    <property type="evidence" value="ECO:0007669"/>
    <property type="project" value="TreeGrafter"/>
</dbReference>
<organism evidence="9 10">
    <name type="scientific">Marinactinospora thermotolerans DSM 45154</name>
    <dbReference type="NCBI Taxonomy" id="1122192"/>
    <lineage>
        <taxon>Bacteria</taxon>
        <taxon>Bacillati</taxon>
        <taxon>Actinomycetota</taxon>
        <taxon>Actinomycetes</taxon>
        <taxon>Streptosporangiales</taxon>
        <taxon>Nocardiopsidaceae</taxon>
        <taxon>Marinactinospora</taxon>
    </lineage>
</organism>
<dbReference type="InterPro" id="IPR004839">
    <property type="entry name" value="Aminotransferase_I/II_large"/>
</dbReference>
<evidence type="ECO:0000256" key="4">
    <source>
        <dbReference type="ARBA" id="ARBA00022576"/>
    </source>
</evidence>
<reference evidence="9 10" key="1">
    <citation type="submission" date="2017-02" db="EMBL/GenBank/DDBJ databases">
        <authorList>
            <person name="Peterson S.W."/>
        </authorList>
    </citation>
    <scope>NUCLEOTIDE SEQUENCE [LARGE SCALE GENOMIC DNA]</scope>
    <source>
        <strain evidence="9 10">DSM 45154</strain>
    </source>
</reference>
<name>A0A1T4RF87_9ACTN</name>
<protein>
    <submittedName>
        <fullName evidence="9">2-aminoadipate transaminase</fullName>
    </submittedName>
</protein>
<dbReference type="PANTHER" id="PTHR42790">
    <property type="entry name" value="AMINOTRANSFERASE"/>
    <property type="match status" value="1"/>
</dbReference>
<dbReference type="InterPro" id="IPR015422">
    <property type="entry name" value="PyrdxlP-dep_Trfase_small"/>
</dbReference>
<keyword evidence="10" id="KW-1185">Reference proteome</keyword>
<evidence type="ECO:0000313" key="9">
    <source>
        <dbReference type="EMBL" id="SKA14408.1"/>
    </source>
</evidence>
<dbReference type="STRING" id="1122192.SAMN02745673_02755"/>
<evidence type="ECO:0000259" key="8">
    <source>
        <dbReference type="Pfam" id="PF00155"/>
    </source>
</evidence>
<evidence type="ECO:0000256" key="7">
    <source>
        <dbReference type="SAM" id="MobiDB-lite"/>
    </source>
</evidence>
<dbReference type="Proteomes" id="UP000190637">
    <property type="component" value="Unassembled WGS sequence"/>
</dbReference>
<feature type="region of interest" description="Disordered" evidence="7">
    <location>
        <begin position="1"/>
        <end position="29"/>
    </location>
</feature>
<comment type="subunit">
    <text evidence="3">Homodimer.</text>
</comment>
<dbReference type="InterPro" id="IPR015424">
    <property type="entry name" value="PyrdxlP-dep_Trfase"/>
</dbReference>
<dbReference type="InterPro" id="IPR015421">
    <property type="entry name" value="PyrdxlP-dep_Trfase_major"/>
</dbReference>
<dbReference type="FunFam" id="3.40.640.10:FF:000053">
    <property type="entry name" value="Aminotransferase, class I"/>
    <property type="match status" value="1"/>
</dbReference>
<dbReference type="AlphaFoldDB" id="A0A1T4RF87"/>
<keyword evidence="6" id="KW-0663">Pyridoxal phosphate</keyword>
<dbReference type="Pfam" id="PF00155">
    <property type="entry name" value="Aminotran_1_2"/>
    <property type="match status" value="1"/>
</dbReference>
<evidence type="ECO:0000256" key="5">
    <source>
        <dbReference type="ARBA" id="ARBA00022679"/>
    </source>
</evidence>
<dbReference type="EMBL" id="FUWS01000006">
    <property type="protein sequence ID" value="SKA14408.1"/>
    <property type="molecule type" value="Genomic_DNA"/>
</dbReference>
<evidence type="ECO:0000256" key="3">
    <source>
        <dbReference type="ARBA" id="ARBA00011738"/>
    </source>
</evidence>
<dbReference type="SUPFAM" id="SSF53383">
    <property type="entry name" value="PLP-dependent transferases"/>
    <property type="match status" value="1"/>
</dbReference>
<dbReference type="PANTHER" id="PTHR42790:SF19">
    <property type="entry name" value="KYNURENINE_ALPHA-AMINOADIPATE AMINOTRANSFERASE, MITOCHONDRIAL"/>
    <property type="match status" value="1"/>
</dbReference>
<comment type="similarity">
    <text evidence="2">Belongs to the class-I pyridoxal-phosphate-dependent aminotransferase family.</text>
</comment>
<proteinExistence type="inferred from homology"/>
<gene>
    <name evidence="9" type="ORF">SAMN02745673_02755</name>
</gene>
<keyword evidence="4" id="KW-0032">Aminotransferase</keyword>
<keyword evidence="5" id="KW-0808">Transferase</keyword>
<accession>A0A1T4RF87</accession>
<comment type="cofactor">
    <cofactor evidence="1">
        <name>pyridoxal 5'-phosphate</name>
        <dbReference type="ChEBI" id="CHEBI:597326"/>
    </cofactor>
</comment>